<dbReference type="PANTHER" id="PTHR42076:SF1">
    <property type="entry name" value="CYANOVIRIN-N DOMAIN-CONTAINING PROTEIN"/>
    <property type="match status" value="1"/>
</dbReference>
<keyword evidence="3" id="KW-1185">Reference proteome</keyword>
<dbReference type="EMBL" id="JAPQKQ010000002">
    <property type="protein sequence ID" value="KAJ5207611.1"/>
    <property type="molecule type" value="Genomic_DNA"/>
</dbReference>
<dbReference type="InterPro" id="IPR036673">
    <property type="entry name" value="Cyanovirin-N_sf"/>
</dbReference>
<gene>
    <name evidence="2" type="ORF">N7449_001990</name>
</gene>
<dbReference type="Proteomes" id="UP001150942">
    <property type="component" value="Unassembled WGS sequence"/>
</dbReference>
<reference evidence="2" key="2">
    <citation type="journal article" date="2023" name="IMA Fungus">
        <title>Comparative genomic study of the Penicillium genus elucidates a diverse pangenome and 15 lateral gene transfer events.</title>
        <authorList>
            <person name="Petersen C."/>
            <person name="Sorensen T."/>
            <person name="Nielsen M.R."/>
            <person name="Sondergaard T.E."/>
            <person name="Sorensen J.L."/>
            <person name="Fitzpatrick D.A."/>
            <person name="Frisvad J.C."/>
            <person name="Nielsen K.L."/>
        </authorList>
    </citation>
    <scope>NUCLEOTIDE SEQUENCE</scope>
    <source>
        <strain evidence="2">IBT 20477</strain>
    </source>
</reference>
<name>A0A9W9MU79_9EURO</name>
<dbReference type="OrthoDB" id="2441380at2759"/>
<organism evidence="2 3">
    <name type="scientific">Penicillium cf. viridicatum</name>
    <dbReference type="NCBI Taxonomy" id="2972119"/>
    <lineage>
        <taxon>Eukaryota</taxon>
        <taxon>Fungi</taxon>
        <taxon>Dikarya</taxon>
        <taxon>Ascomycota</taxon>
        <taxon>Pezizomycotina</taxon>
        <taxon>Eurotiomycetes</taxon>
        <taxon>Eurotiomycetidae</taxon>
        <taxon>Eurotiales</taxon>
        <taxon>Aspergillaceae</taxon>
        <taxon>Penicillium</taxon>
    </lineage>
</organism>
<evidence type="ECO:0000313" key="2">
    <source>
        <dbReference type="EMBL" id="KAJ5207611.1"/>
    </source>
</evidence>
<protein>
    <recommendedName>
        <fullName evidence="1">Cyanovirin-N domain-containing protein</fullName>
    </recommendedName>
</protein>
<reference evidence="2" key="1">
    <citation type="submission" date="2022-11" db="EMBL/GenBank/DDBJ databases">
        <authorList>
            <person name="Petersen C."/>
        </authorList>
    </citation>
    <scope>NUCLEOTIDE SEQUENCE</scope>
    <source>
        <strain evidence="2">IBT 20477</strain>
    </source>
</reference>
<proteinExistence type="predicted"/>
<dbReference type="PANTHER" id="PTHR42076">
    <property type="entry name" value="CYANOVIRIN-N HOMOLOG"/>
    <property type="match status" value="1"/>
</dbReference>
<evidence type="ECO:0000259" key="1">
    <source>
        <dbReference type="SMART" id="SM01111"/>
    </source>
</evidence>
<evidence type="ECO:0000313" key="3">
    <source>
        <dbReference type="Proteomes" id="UP001150942"/>
    </source>
</evidence>
<dbReference type="SMART" id="SM01111">
    <property type="entry name" value="CVNH"/>
    <property type="match status" value="1"/>
</dbReference>
<dbReference type="AlphaFoldDB" id="A0A9W9MU79"/>
<sequence length="110" mass="12044">MSFHHSACDIRLRGEPSCTFLSAICNNEEGSGIIENIPLDEYLGNENGQFSWGGKDFSHDARSITLLAQGPDKRPILHSNLRDSSGNFVPSEIDLATHIANIDGQLVYLS</sequence>
<feature type="domain" description="Cyanovirin-N" evidence="1">
    <location>
        <begin position="2"/>
        <end position="108"/>
    </location>
</feature>
<dbReference type="Pfam" id="PF08881">
    <property type="entry name" value="CVNH"/>
    <property type="match status" value="1"/>
</dbReference>
<comment type="caution">
    <text evidence="2">The sequence shown here is derived from an EMBL/GenBank/DDBJ whole genome shotgun (WGS) entry which is preliminary data.</text>
</comment>
<dbReference type="SUPFAM" id="SSF51322">
    <property type="entry name" value="Cyanovirin-N"/>
    <property type="match status" value="1"/>
</dbReference>
<accession>A0A9W9MU79</accession>
<dbReference type="InterPro" id="IPR011058">
    <property type="entry name" value="Cyanovirin-N"/>
</dbReference>
<dbReference type="Gene3D" id="2.30.60.10">
    <property type="entry name" value="Cyanovirin-N"/>
    <property type="match status" value="1"/>
</dbReference>